<dbReference type="AlphaFoldDB" id="A0A0L9UW19"/>
<protein>
    <submittedName>
        <fullName evidence="2">Uncharacterized protein</fullName>
    </submittedName>
</protein>
<keyword evidence="1" id="KW-0472">Membrane</keyword>
<sequence length="114" mass="12694">MGSQPTERERELLLPILPEQFVASPPLPPPLVIVVASTIGHRLLRFILIGVIAFILLVLFLVFLIWVILRATKLGFTLQDVTLFTFNLSSPIPNTLSLTMQPADFLPTVVPDTY</sequence>
<organism evidence="2 3">
    <name type="scientific">Phaseolus angularis</name>
    <name type="common">Azuki bean</name>
    <name type="synonym">Vigna angularis</name>
    <dbReference type="NCBI Taxonomy" id="3914"/>
    <lineage>
        <taxon>Eukaryota</taxon>
        <taxon>Viridiplantae</taxon>
        <taxon>Streptophyta</taxon>
        <taxon>Embryophyta</taxon>
        <taxon>Tracheophyta</taxon>
        <taxon>Spermatophyta</taxon>
        <taxon>Magnoliopsida</taxon>
        <taxon>eudicotyledons</taxon>
        <taxon>Gunneridae</taxon>
        <taxon>Pentapetalae</taxon>
        <taxon>rosids</taxon>
        <taxon>fabids</taxon>
        <taxon>Fabales</taxon>
        <taxon>Fabaceae</taxon>
        <taxon>Papilionoideae</taxon>
        <taxon>50 kb inversion clade</taxon>
        <taxon>NPAAA clade</taxon>
        <taxon>indigoferoid/millettioid clade</taxon>
        <taxon>Phaseoleae</taxon>
        <taxon>Vigna</taxon>
    </lineage>
</organism>
<dbReference type="EMBL" id="CM003377">
    <property type="protein sequence ID" value="KOM46931.1"/>
    <property type="molecule type" value="Genomic_DNA"/>
</dbReference>
<dbReference type="Gramene" id="KOM46931">
    <property type="protein sequence ID" value="KOM46931"/>
    <property type="gene ID" value="LR48_Vigan07g063500"/>
</dbReference>
<name>A0A0L9UW19_PHAAN</name>
<proteinExistence type="predicted"/>
<feature type="transmembrane region" description="Helical" evidence="1">
    <location>
        <begin position="46"/>
        <end position="69"/>
    </location>
</feature>
<evidence type="ECO:0000313" key="3">
    <source>
        <dbReference type="Proteomes" id="UP000053144"/>
    </source>
</evidence>
<reference evidence="3" key="1">
    <citation type="journal article" date="2015" name="Proc. Natl. Acad. Sci. U.S.A.">
        <title>Genome sequencing of adzuki bean (Vigna angularis) provides insight into high starch and low fat accumulation and domestication.</title>
        <authorList>
            <person name="Yang K."/>
            <person name="Tian Z."/>
            <person name="Chen C."/>
            <person name="Luo L."/>
            <person name="Zhao B."/>
            <person name="Wang Z."/>
            <person name="Yu L."/>
            <person name="Li Y."/>
            <person name="Sun Y."/>
            <person name="Li W."/>
            <person name="Chen Y."/>
            <person name="Li Y."/>
            <person name="Zhang Y."/>
            <person name="Ai D."/>
            <person name="Zhao J."/>
            <person name="Shang C."/>
            <person name="Ma Y."/>
            <person name="Wu B."/>
            <person name="Wang M."/>
            <person name="Gao L."/>
            <person name="Sun D."/>
            <person name="Zhang P."/>
            <person name="Guo F."/>
            <person name="Wang W."/>
            <person name="Li Y."/>
            <person name="Wang J."/>
            <person name="Varshney R.K."/>
            <person name="Wang J."/>
            <person name="Ling H.Q."/>
            <person name="Wan P."/>
        </authorList>
    </citation>
    <scope>NUCLEOTIDE SEQUENCE</scope>
    <source>
        <strain evidence="3">cv. Jingnong 6</strain>
    </source>
</reference>
<keyword evidence="1" id="KW-0812">Transmembrane</keyword>
<evidence type="ECO:0000256" key="1">
    <source>
        <dbReference type="SAM" id="Phobius"/>
    </source>
</evidence>
<dbReference type="Proteomes" id="UP000053144">
    <property type="component" value="Chromosome 7"/>
</dbReference>
<evidence type="ECO:0000313" key="2">
    <source>
        <dbReference type="EMBL" id="KOM46931.1"/>
    </source>
</evidence>
<gene>
    <name evidence="2" type="ORF">LR48_Vigan07g063500</name>
</gene>
<accession>A0A0L9UW19</accession>
<keyword evidence="1" id="KW-1133">Transmembrane helix</keyword>